<proteinExistence type="predicted"/>
<keyword evidence="5" id="KW-1185">Reference proteome</keyword>
<keyword evidence="2" id="KW-1133">Transmembrane helix</keyword>
<name>A0A7W7VI20_9PSEU</name>
<accession>A0A7W7VI20</accession>
<evidence type="ECO:0000256" key="2">
    <source>
        <dbReference type="SAM" id="Phobius"/>
    </source>
</evidence>
<sequence length="510" mass="53170">MTQPHAGDQPDQPDPAEDRAPEPDAAGTGDHNGHRAALTAFWRERRVLLLAAAAVVVVAVVATLVVTLSTGDGRPVPSGRIPALSSQFAAPPTGLPSSSPAAPADLPAYPGSPLWTVTMPAGTEEYDVSGFAVTATGYVLEKREEVIGLDKAGKEVWRFTPPKVDYFTLRVTGRHVIIGYNNPDDDRWPQPQVIIALDAATGTEVWRETEASLWSVTADTIYLSVCYGGQNNRIGDCTLSARDPASNTVRWQVPTYASSRVEHLTDGTQALPTPPFLLVGAYATGADTYVLSANDPATGATLGRGYDGGDDRVGSIDAVTERTIVTSNGEDDNPADGCTALLTGFAVAGAGQKWQYTARTAKEHDGKYCGSFPESNNDGRLGVTAQNGAPSVLNLDTGAVEWSAPVGGEAIAASGTTLLVVEAAAAGNAELVAYRVGDAKPAWRAPFSGSVGGSRVTITDSHVLVTDSGSDVVGYDLGTGEAWTYGALARLGDTWFAVCSETACKGYAIP</sequence>
<feature type="transmembrane region" description="Helical" evidence="2">
    <location>
        <begin position="47"/>
        <end position="68"/>
    </location>
</feature>
<feature type="region of interest" description="Disordered" evidence="1">
    <location>
        <begin position="75"/>
        <end position="100"/>
    </location>
</feature>
<feature type="region of interest" description="Disordered" evidence="1">
    <location>
        <begin position="1"/>
        <end position="32"/>
    </location>
</feature>
<gene>
    <name evidence="4" type="ORF">FHR82_007088</name>
</gene>
<dbReference type="Proteomes" id="UP000520767">
    <property type="component" value="Unassembled WGS sequence"/>
</dbReference>
<evidence type="ECO:0000259" key="3">
    <source>
        <dbReference type="Pfam" id="PF13360"/>
    </source>
</evidence>
<evidence type="ECO:0000313" key="5">
    <source>
        <dbReference type="Proteomes" id="UP000520767"/>
    </source>
</evidence>
<dbReference type="AlphaFoldDB" id="A0A7W7VI20"/>
<dbReference type="Pfam" id="PF13360">
    <property type="entry name" value="PQQ_2"/>
    <property type="match status" value="2"/>
</dbReference>
<feature type="domain" description="Pyrrolo-quinoline quinone repeat" evidence="3">
    <location>
        <begin position="392"/>
        <end position="484"/>
    </location>
</feature>
<dbReference type="Gene3D" id="2.130.10.10">
    <property type="entry name" value="YVTN repeat-like/Quinoprotein amine dehydrogenase"/>
    <property type="match status" value="2"/>
</dbReference>
<dbReference type="InterPro" id="IPR015943">
    <property type="entry name" value="WD40/YVTN_repeat-like_dom_sf"/>
</dbReference>
<dbReference type="RefSeq" id="WP_184814859.1">
    <property type="nucleotide sequence ID" value="NZ_JACHJQ010000008.1"/>
</dbReference>
<evidence type="ECO:0000313" key="4">
    <source>
        <dbReference type="EMBL" id="MBB4910829.1"/>
    </source>
</evidence>
<dbReference type="InterPro" id="IPR002372">
    <property type="entry name" value="PQQ_rpt_dom"/>
</dbReference>
<dbReference type="InterPro" id="IPR011047">
    <property type="entry name" value="Quinoprotein_ADH-like_sf"/>
</dbReference>
<dbReference type="EMBL" id="JACHJQ010000008">
    <property type="protein sequence ID" value="MBB4910829.1"/>
    <property type="molecule type" value="Genomic_DNA"/>
</dbReference>
<dbReference type="SUPFAM" id="SSF50998">
    <property type="entry name" value="Quinoprotein alcohol dehydrogenase-like"/>
    <property type="match status" value="1"/>
</dbReference>
<comment type="caution">
    <text evidence="4">The sequence shown here is derived from an EMBL/GenBank/DDBJ whole genome shotgun (WGS) entry which is preliminary data.</text>
</comment>
<feature type="compositionally biased region" description="Low complexity" evidence="1">
    <location>
        <begin position="89"/>
        <end position="100"/>
    </location>
</feature>
<protein>
    <recommendedName>
        <fullName evidence="3">Pyrrolo-quinoline quinone repeat domain-containing protein</fullName>
    </recommendedName>
</protein>
<keyword evidence="2" id="KW-0812">Transmembrane</keyword>
<feature type="compositionally biased region" description="Low complexity" evidence="1">
    <location>
        <begin position="1"/>
        <end position="10"/>
    </location>
</feature>
<organism evidence="4 5">
    <name type="scientific">Actinophytocola algeriensis</name>
    <dbReference type="NCBI Taxonomy" id="1768010"/>
    <lineage>
        <taxon>Bacteria</taxon>
        <taxon>Bacillati</taxon>
        <taxon>Actinomycetota</taxon>
        <taxon>Actinomycetes</taxon>
        <taxon>Pseudonocardiales</taxon>
        <taxon>Pseudonocardiaceae</taxon>
    </lineage>
</organism>
<keyword evidence="2" id="KW-0472">Membrane</keyword>
<reference evidence="4 5" key="1">
    <citation type="submission" date="2020-08" db="EMBL/GenBank/DDBJ databases">
        <title>Genomic Encyclopedia of Type Strains, Phase III (KMG-III): the genomes of soil and plant-associated and newly described type strains.</title>
        <authorList>
            <person name="Whitman W."/>
        </authorList>
    </citation>
    <scope>NUCLEOTIDE SEQUENCE [LARGE SCALE GENOMIC DNA]</scope>
    <source>
        <strain evidence="4 5">CECT 8960</strain>
    </source>
</reference>
<evidence type="ECO:0000256" key="1">
    <source>
        <dbReference type="SAM" id="MobiDB-lite"/>
    </source>
</evidence>
<feature type="domain" description="Pyrrolo-quinoline quinone repeat" evidence="3">
    <location>
        <begin position="111"/>
        <end position="266"/>
    </location>
</feature>